<name>X0U480_9ZZZZ</name>
<accession>X0U480</accession>
<feature type="non-terminal residue" evidence="1">
    <location>
        <position position="1"/>
    </location>
</feature>
<comment type="caution">
    <text evidence="1">The sequence shown here is derived from an EMBL/GenBank/DDBJ whole genome shotgun (WGS) entry which is preliminary data.</text>
</comment>
<reference evidence="1" key="1">
    <citation type="journal article" date="2014" name="Front. Microbiol.">
        <title>High frequency of phylogenetically diverse reductive dehalogenase-homologous genes in deep subseafloor sedimentary metagenomes.</title>
        <authorList>
            <person name="Kawai M."/>
            <person name="Futagami T."/>
            <person name="Toyoda A."/>
            <person name="Takaki Y."/>
            <person name="Nishi S."/>
            <person name="Hori S."/>
            <person name="Arai W."/>
            <person name="Tsubouchi T."/>
            <person name="Morono Y."/>
            <person name="Uchiyama I."/>
            <person name="Ito T."/>
            <person name="Fujiyama A."/>
            <person name="Inagaki F."/>
            <person name="Takami H."/>
        </authorList>
    </citation>
    <scope>NUCLEOTIDE SEQUENCE</scope>
    <source>
        <strain evidence="1">Expedition CK06-06</strain>
    </source>
</reference>
<gene>
    <name evidence="1" type="ORF">S01H1_45409</name>
</gene>
<organism evidence="1">
    <name type="scientific">marine sediment metagenome</name>
    <dbReference type="NCBI Taxonomy" id="412755"/>
    <lineage>
        <taxon>unclassified sequences</taxon>
        <taxon>metagenomes</taxon>
        <taxon>ecological metagenomes</taxon>
    </lineage>
</organism>
<dbReference type="EMBL" id="BARS01029015">
    <property type="protein sequence ID" value="GAG00375.1"/>
    <property type="molecule type" value="Genomic_DNA"/>
</dbReference>
<evidence type="ECO:0000313" key="1">
    <source>
        <dbReference type="EMBL" id="GAG00375.1"/>
    </source>
</evidence>
<dbReference type="AlphaFoldDB" id="X0U480"/>
<protein>
    <submittedName>
        <fullName evidence="1">Uncharacterized protein</fullName>
    </submittedName>
</protein>
<proteinExistence type="predicted"/>
<sequence length="62" mass="6767">EDIVGVEVYQITFDQPENRYGVMVKFYGGAGMDAGSVTGLELARERAEEIKVAVDKVKSNVS</sequence>